<gene>
    <name evidence="1" type="ORF">AVEN_177753_1</name>
</gene>
<protein>
    <submittedName>
        <fullName evidence="1">Uncharacterized protein</fullName>
    </submittedName>
</protein>
<comment type="caution">
    <text evidence="1">The sequence shown here is derived from an EMBL/GenBank/DDBJ whole genome shotgun (WGS) entry which is preliminary data.</text>
</comment>
<evidence type="ECO:0000313" key="2">
    <source>
        <dbReference type="Proteomes" id="UP000499080"/>
    </source>
</evidence>
<accession>A0A4Y2I7V3</accession>
<dbReference type="AlphaFoldDB" id="A0A4Y2I7V3"/>
<dbReference type="Proteomes" id="UP000499080">
    <property type="component" value="Unassembled WGS sequence"/>
</dbReference>
<evidence type="ECO:0000313" key="1">
    <source>
        <dbReference type="EMBL" id="GBM73705.1"/>
    </source>
</evidence>
<proteinExistence type="predicted"/>
<reference evidence="1 2" key="1">
    <citation type="journal article" date="2019" name="Sci. Rep.">
        <title>Orb-weaving spider Araneus ventricosus genome elucidates the spidroin gene catalogue.</title>
        <authorList>
            <person name="Kono N."/>
            <person name="Nakamura H."/>
            <person name="Ohtoshi R."/>
            <person name="Moran D.A.P."/>
            <person name="Shinohara A."/>
            <person name="Yoshida Y."/>
            <person name="Fujiwara M."/>
            <person name="Mori M."/>
            <person name="Tomita M."/>
            <person name="Arakawa K."/>
        </authorList>
    </citation>
    <scope>NUCLEOTIDE SEQUENCE [LARGE SCALE GENOMIC DNA]</scope>
</reference>
<name>A0A4Y2I7V3_ARAVE</name>
<organism evidence="1 2">
    <name type="scientific">Araneus ventricosus</name>
    <name type="common">Orbweaver spider</name>
    <name type="synonym">Epeira ventricosa</name>
    <dbReference type="NCBI Taxonomy" id="182803"/>
    <lineage>
        <taxon>Eukaryota</taxon>
        <taxon>Metazoa</taxon>
        <taxon>Ecdysozoa</taxon>
        <taxon>Arthropoda</taxon>
        <taxon>Chelicerata</taxon>
        <taxon>Arachnida</taxon>
        <taxon>Araneae</taxon>
        <taxon>Araneomorphae</taxon>
        <taxon>Entelegynae</taxon>
        <taxon>Araneoidea</taxon>
        <taxon>Araneidae</taxon>
        <taxon>Araneus</taxon>
    </lineage>
</organism>
<sequence length="79" mass="8631">MSAVISINKIAIKYVANTELKGCGYLVLRFRLRDQRVPGSRSDSPEDPPCMGMLHVKSYLVAKGPLNGVMRKVEEGAPA</sequence>
<keyword evidence="2" id="KW-1185">Reference proteome</keyword>
<dbReference type="EMBL" id="BGPR01002453">
    <property type="protein sequence ID" value="GBM73705.1"/>
    <property type="molecule type" value="Genomic_DNA"/>
</dbReference>